<feature type="transmembrane region" description="Helical" evidence="1">
    <location>
        <begin position="6"/>
        <end position="25"/>
    </location>
</feature>
<evidence type="ECO:0000313" key="3">
    <source>
        <dbReference type="Proteomes" id="UP001055117"/>
    </source>
</evidence>
<keyword evidence="1" id="KW-0472">Membrane</keyword>
<dbReference type="Proteomes" id="UP001055117">
    <property type="component" value="Unassembled WGS sequence"/>
</dbReference>
<accession>A0ABQ4QKB0</accession>
<dbReference type="EMBL" id="BPQG01000053">
    <property type="protein sequence ID" value="GJD45691.1"/>
    <property type="molecule type" value="Genomic_DNA"/>
</dbReference>
<keyword evidence="1" id="KW-0812">Transmembrane</keyword>
<keyword evidence="1" id="KW-1133">Transmembrane helix</keyword>
<reference evidence="2 3" key="1">
    <citation type="journal article" date="2021" name="Front. Microbiol.">
        <title>Comprehensive Comparative Genomics and Phenotyping of Methylobacterium Species.</title>
        <authorList>
            <person name="Alessa O."/>
            <person name="Ogura Y."/>
            <person name="Fujitani Y."/>
            <person name="Takami H."/>
            <person name="Hayashi T."/>
            <person name="Sahin N."/>
            <person name="Tani A."/>
        </authorList>
    </citation>
    <scope>NUCLEOTIDE SEQUENCE [LARGE SCALE GENOMIC DNA]</scope>
    <source>
        <strain evidence="2 3">DSM 23679</strain>
    </source>
</reference>
<organism evidence="2 3">
    <name type="scientific">Methylobacterium cerastii</name>
    <dbReference type="NCBI Taxonomy" id="932741"/>
    <lineage>
        <taxon>Bacteria</taxon>
        <taxon>Pseudomonadati</taxon>
        <taxon>Pseudomonadota</taxon>
        <taxon>Alphaproteobacteria</taxon>
        <taxon>Hyphomicrobiales</taxon>
        <taxon>Methylobacteriaceae</taxon>
        <taxon>Methylobacterium</taxon>
    </lineage>
</organism>
<protein>
    <submittedName>
        <fullName evidence="2">Uncharacterized protein</fullName>
    </submittedName>
</protein>
<feature type="transmembrane region" description="Helical" evidence="1">
    <location>
        <begin position="30"/>
        <end position="46"/>
    </location>
</feature>
<gene>
    <name evidence="2" type="ORF">AFCDBAGC_3566</name>
</gene>
<keyword evidence="3" id="KW-1185">Reference proteome</keyword>
<evidence type="ECO:0000313" key="2">
    <source>
        <dbReference type="EMBL" id="GJD45691.1"/>
    </source>
</evidence>
<proteinExistence type="predicted"/>
<comment type="caution">
    <text evidence="2">The sequence shown here is derived from an EMBL/GenBank/DDBJ whole genome shotgun (WGS) entry which is preliminary data.</text>
</comment>
<dbReference type="RefSeq" id="WP_187273707.1">
    <property type="nucleotide sequence ID" value="NZ_BPQG01000053.1"/>
</dbReference>
<name>A0ABQ4QKB0_9HYPH</name>
<sequence>MNPTAVAVMLAIATGAISLFLFALVEGYPLLLASMVAVFVAMFVRWG</sequence>
<evidence type="ECO:0000256" key="1">
    <source>
        <dbReference type="SAM" id="Phobius"/>
    </source>
</evidence>